<dbReference type="GO" id="GO:0000272">
    <property type="term" value="P:polysaccharide catabolic process"/>
    <property type="evidence" value="ECO:0007669"/>
    <property type="project" value="InterPro"/>
</dbReference>
<evidence type="ECO:0000313" key="7">
    <source>
        <dbReference type="EMBL" id="AQQ71577.1"/>
    </source>
</evidence>
<keyword evidence="4" id="KW-0326">Glycosidase</keyword>
<keyword evidence="5" id="KW-0732">Signal</keyword>
<dbReference type="InterPro" id="IPR045053">
    <property type="entry name" value="MAN-like"/>
</dbReference>
<protein>
    <recommendedName>
        <fullName evidence="2">mannan endo-1,4-beta-mannosidase</fullName>
        <ecNumber evidence="2">3.2.1.78</ecNumber>
    </recommendedName>
</protein>
<evidence type="ECO:0000256" key="1">
    <source>
        <dbReference type="ARBA" id="ARBA00001678"/>
    </source>
</evidence>
<proteinExistence type="predicted"/>
<comment type="catalytic activity">
    <reaction evidence="1">
        <text>Random hydrolysis of (1-&gt;4)-beta-D-mannosidic linkages in mannans, galactomannans and glucomannans.</text>
        <dbReference type="EC" id="3.2.1.78"/>
    </reaction>
</comment>
<keyword evidence="8" id="KW-1185">Reference proteome</keyword>
<dbReference type="KEGG" id="pbas:SMSP2_01953"/>
<dbReference type="SUPFAM" id="SSF51445">
    <property type="entry name" value="(Trans)glycosidases"/>
    <property type="match status" value="2"/>
</dbReference>
<dbReference type="Gene3D" id="3.20.20.80">
    <property type="entry name" value="Glycosidases"/>
    <property type="match status" value="2"/>
</dbReference>
<feature type="signal peptide" evidence="5">
    <location>
        <begin position="1"/>
        <end position="21"/>
    </location>
</feature>
<name>A0A1Q2MGZ1_9BACT</name>
<organism evidence="7 8">
    <name type="scientific">Limihaloglobus sulfuriphilus</name>
    <dbReference type="NCBI Taxonomy" id="1851148"/>
    <lineage>
        <taxon>Bacteria</taxon>
        <taxon>Pseudomonadati</taxon>
        <taxon>Planctomycetota</taxon>
        <taxon>Phycisphaerae</taxon>
        <taxon>Sedimentisphaerales</taxon>
        <taxon>Sedimentisphaeraceae</taxon>
        <taxon>Limihaloglobus</taxon>
    </lineage>
</organism>
<feature type="chain" id="PRO_5011958830" description="mannan endo-1,4-beta-mannosidase" evidence="5">
    <location>
        <begin position="22"/>
        <end position="785"/>
    </location>
</feature>
<feature type="domain" description="Glycoside hydrolase family 5" evidence="6">
    <location>
        <begin position="460"/>
        <end position="745"/>
    </location>
</feature>
<feature type="domain" description="Glycoside hydrolase family 5" evidence="6">
    <location>
        <begin position="81"/>
        <end position="359"/>
    </location>
</feature>
<evidence type="ECO:0000256" key="2">
    <source>
        <dbReference type="ARBA" id="ARBA00012706"/>
    </source>
</evidence>
<dbReference type="Proteomes" id="UP000188181">
    <property type="component" value="Chromosome"/>
</dbReference>
<dbReference type="STRING" id="1851148.SMSP2_01953"/>
<dbReference type="Pfam" id="PF00150">
    <property type="entry name" value="Cellulase"/>
    <property type="match status" value="2"/>
</dbReference>
<gene>
    <name evidence="7" type="ORF">SMSP2_01953</name>
</gene>
<dbReference type="InterPro" id="IPR001547">
    <property type="entry name" value="Glyco_hydro_5"/>
</dbReference>
<evidence type="ECO:0000256" key="3">
    <source>
        <dbReference type="ARBA" id="ARBA00022801"/>
    </source>
</evidence>
<evidence type="ECO:0000259" key="6">
    <source>
        <dbReference type="Pfam" id="PF00150"/>
    </source>
</evidence>
<sequence length="785" mass="91819" precursor="true">MQKTISKYLFGFIMIFTALNAACAAQRHNTQCPKGLYVRNGVLLHEGQPYRAMGINYHNALGLLLDDAQNRDFVEGFKVLRENKIPYIRLRFGPFEHMGWKFYQDNPKEYFRRLDLFVREAEKHNIGLIPSMFWYICAVPDFVNEPLSALGDSSSRSRAFIRKYTSDVVRRYKDSPAIYGWEVGNEYMLFADLPKYDHLPPKKTGSDQPRTKADKLLRPLILDMYKDFHQTIREIDKDRIIVTGDSIPRAQAWHNRNEDKWAPDSREQWLEMFEADTPDCYDVASFHLYKETDGNYYHEKVPMEKVVSDITQTCRENNKVIWAGELGMPGNDQEAKELFFRMMKTIEDNEIELSAIWNFIPNGRFQPDWDILPQGERAYMLKAVKELNERFAYGAGIDAGGDKPGLTVKHGEFYKDGKPYKGIGINYFSALIRMTGQEGYPPKLSDRSYRQGLETLKQYDIPFVRFCASGFYPNDWKVYLNNKEDFFTAFDSLVADAESLEIGLIPSLFWYFPTVPDLVGESVNQWGNPKSKTCEFMRQFTTEVVERYKDSPAIWAWEFGNEYILESDIPGAEHGRGWTEPDHAPKPPVGLALKRTADDKMYRKNIWPAYREFVRTIRRIDRHRPIFSGDTMPRSSAYNNWKNNNWEKDTKEQWRSLYVKDNAMMSGLSAHFYYYFKDDKHIHGGVQEFGPAEQMAFMMEIAEETCKPLFIGEFGPANRDNTREEEREQFENMVNIIVENQVPLSALWNFDFEHEDQVRWNITDDNHRAYMLDALEQANKKLNKK</sequence>
<evidence type="ECO:0000256" key="4">
    <source>
        <dbReference type="ARBA" id="ARBA00023295"/>
    </source>
</evidence>
<evidence type="ECO:0000313" key="8">
    <source>
        <dbReference type="Proteomes" id="UP000188181"/>
    </source>
</evidence>
<reference evidence="8" key="1">
    <citation type="submission" date="2017-02" db="EMBL/GenBank/DDBJ databases">
        <title>Comparative genomics and description of representatives of a novel lineage of planctomycetes thriving in anoxic sediments.</title>
        <authorList>
            <person name="Spring S."/>
            <person name="Bunk B."/>
            <person name="Sproer C."/>
        </authorList>
    </citation>
    <scope>NUCLEOTIDE SEQUENCE [LARGE SCALE GENOMIC DNA]</scope>
    <source>
        <strain evidence="8">SM-Chi-D1</strain>
    </source>
</reference>
<evidence type="ECO:0000256" key="5">
    <source>
        <dbReference type="SAM" id="SignalP"/>
    </source>
</evidence>
<dbReference type="PANTHER" id="PTHR31451">
    <property type="match status" value="1"/>
</dbReference>
<dbReference type="EMBL" id="CP019646">
    <property type="protein sequence ID" value="AQQ71577.1"/>
    <property type="molecule type" value="Genomic_DNA"/>
</dbReference>
<dbReference type="EC" id="3.2.1.78" evidence="2"/>
<accession>A0A1Q2MGZ1</accession>
<dbReference type="InterPro" id="IPR017853">
    <property type="entry name" value="GH"/>
</dbReference>
<dbReference type="GO" id="GO:0004553">
    <property type="term" value="F:hydrolase activity, hydrolyzing O-glycosyl compounds"/>
    <property type="evidence" value="ECO:0007669"/>
    <property type="project" value="InterPro"/>
</dbReference>
<dbReference type="AlphaFoldDB" id="A0A1Q2MGZ1"/>
<keyword evidence="3" id="KW-0378">Hydrolase</keyword>